<evidence type="ECO:0000256" key="1">
    <source>
        <dbReference type="SAM" id="MobiDB-lite"/>
    </source>
</evidence>
<reference evidence="3" key="1">
    <citation type="journal article" date="2019" name="Int. J. Syst. Evol. Microbiol.">
        <title>The Global Catalogue of Microorganisms (GCM) 10K type strain sequencing project: providing services to taxonomists for standard genome sequencing and annotation.</title>
        <authorList>
            <consortium name="The Broad Institute Genomics Platform"/>
            <consortium name="The Broad Institute Genome Sequencing Center for Infectious Disease"/>
            <person name="Wu L."/>
            <person name="Ma J."/>
        </authorList>
    </citation>
    <scope>NUCLEOTIDE SEQUENCE [LARGE SCALE GENOMIC DNA]</scope>
    <source>
        <strain evidence="3">CGMCC 1.18437</strain>
    </source>
</reference>
<name>A0ABQ3JLI4_9DEIO</name>
<accession>A0ABQ3JLI4</accession>
<feature type="region of interest" description="Disordered" evidence="1">
    <location>
        <begin position="41"/>
        <end position="72"/>
    </location>
</feature>
<organism evidence="2 3">
    <name type="scientific">Deinococcus metalli</name>
    <dbReference type="NCBI Taxonomy" id="1141878"/>
    <lineage>
        <taxon>Bacteria</taxon>
        <taxon>Thermotogati</taxon>
        <taxon>Deinococcota</taxon>
        <taxon>Deinococci</taxon>
        <taxon>Deinococcales</taxon>
        <taxon>Deinococcaceae</taxon>
        <taxon>Deinococcus</taxon>
    </lineage>
</organism>
<dbReference type="EMBL" id="BNAJ01000001">
    <property type="protein sequence ID" value="GHF28386.1"/>
    <property type="molecule type" value="Genomic_DNA"/>
</dbReference>
<proteinExistence type="predicted"/>
<evidence type="ECO:0000313" key="3">
    <source>
        <dbReference type="Proteomes" id="UP000619376"/>
    </source>
</evidence>
<gene>
    <name evidence="2" type="ORF">GCM10017781_00390</name>
</gene>
<evidence type="ECO:0000313" key="2">
    <source>
        <dbReference type="EMBL" id="GHF28386.1"/>
    </source>
</evidence>
<keyword evidence="3" id="KW-1185">Reference proteome</keyword>
<sequence length="72" mass="7633">MARDIMTSRGLGKRCPTVRLRTAAHTASPERLFTDTHTRAATWEGAGTGSARGSQRRSRAGTPCTATSTSTP</sequence>
<comment type="caution">
    <text evidence="2">The sequence shown here is derived from an EMBL/GenBank/DDBJ whole genome shotgun (WGS) entry which is preliminary data.</text>
</comment>
<dbReference type="Proteomes" id="UP000619376">
    <property type="component" value="Unassembled WGS sequence"/>
</dbReference>
<protein>
    <submittedName>
        <fullName evidence="2">Uncharacterized protein</fullName>
    </submittedName>
</protein>